<feature type="chain" id="PRO_5027114163" evidence="10">
    <location>
        <begin position="27"/>
        <end position="959"/>
    </location>
</feature>
<dbReference type="PANTHER" id="PTHR47234">
    <property type="match status" value="1"/>
</dbReference>
<dbReference type="InterPro" id="IPR039426">
    <property type="entry name" value="TonB-dep_rcpt-like"/>
</dbReference>
<dbReference type="Pfam" id="PF00593">
    <property type="entry name" value="TonB_dep_Rec_b-barrel"/>
    <property type="match status" value="1"/>
</dbReference>
<evidence type="ECO:0000256" key="10">
    <source>
        <dbReference type="SAM" id="SignalP"/>
    </source>
</evidence>
<dbReference type="SUPFAM" id="SSF56935">
    <property type="entry name" value="Porins"/>
    <property type="match status" value="1"/>
</dbReference>
<evidence type="ECO:0000259" key="11">
    <source>
        <dbReference type="Pfam" id="PF00593"/>
    </source>
</evidence>
<comment type="similarity">
    <text evidence="8 9">Belongs to the TonB-dependent receptor family.</text>
</comment>
<gene>
    <name evidence="13" type="ORF">AVDCRST_MAG91-3678</name>
</gene>
<evidence type="ECO:0000313" key="13">
    <source>
        <dbReference type="EMBL" id="CAA9539251.1"/>
    </source>
</evidence>
<evidence type="ECO:0000256" key="4">
    <source>
        <dbReference type="ARBA" id="ARBA00022692"/>
    </source>
</evidence>
<evidence type="ECO:0000256" key="1">
    <source>
        <dbReference type="ARBA" id="ARBA00004571"/>
    </source>
</evidence>
<feature type="signal peptide" evidence="10">
    <location>
        <begin position="1"/>
        <end position="26"/>
    </location>
</feature>
<keyword evidence="13" id="KW-0675">Receptor</keyword>
<dbReference type="GO" id="GO:0009279">
    <property type="term" value="C:cell outer membrane"/>
    <property type="evidence" value="ECO:0007669"/>
    <property type="project" value="UniProtKB-SubCell"/>
</dbReference>
<keyword evidence="7 8" id="KW-0998">Cell outer membrane</keyword>
<dbReference type="Gene3D" id="2.170.130.10">
    <property type="entry name" value="TonB-dependent receptor, plug domain"/>
    <property type="match status" value="1"/>
</dbReference>
<dbReference type="InterPro" id="IPR012910">
    <property type="entry name" value="Plug_dom"/>
</dbReference>
<dbReference type="InterPro" id="IPR000531">
    <property type="entry name" value="Beta-barrel_TonB"/>
</dbReference>
<dbReference type="EMBL" id="CADCVX010000644">
    <property type="protein sequence ID" value="CAA9539251.1"/>
    <property type="molecule type" value="Genomic_DNA"/>
</dbReference>
<evidence type="ECO:0000256" key="8">
    <source>
        <dbReference type="PROSITE-ProRule" id="PRU01360"/>
    </source>
</evidence>
<proteinExistence type="inferred from homology"/>
<reference evidence="13" key="1">
    <citation type="submission" date="2020-02" db="EMBL/GenBank/DDBJ databases">
        <authorList>
            <person name="Meier V. D."/>
        </authorList>
    </citation>
    <scope>NUCLEOTIDE SEQUENCE</scope>
    <source>
        <strain evidence="13">AVDCRST_MAG91</strain>
    </source>
</reference>
<keyword evidence="5 9" id="KW-0798">TonB box</keyword>
<dbReference type="PROSITE" id="PS52016">
    <property type="entry name" value="TONB_DEPENDENT_REC_3"/>
    <property type="match status" value="1"/>
</dbReference>
<keyword evidence="2 8" id="KW-0813">Transport</keyword>
<feature type="domain" description="TonB-dependent receptor-like beta-barrel" evidence="11">
    <location>
        <begin position="435"/>
        <end position="922"/>
    </location>
</feature>
<name>A0A6J4U3B6_9SPHN</name>
<comment type="subcellular location">
    <subcellularLocation>
        <location evidence="1 8">Cell outer membrane</location>
        <topology evidence="1 8">Multi-pass membrane protein</topology>
    </subcellularLocation>
</comment>
<dbReference type="InterPro" id="IPR037066">
    <property type="entry name" value="Plug_dom_sf"/>
</dbReference>
<sequence>MKFDLRQRLLASTLIGAAFIATPAWAQQDDQADQENAISATADPTSADTELASDDGEIVVTGSRIQRRDLVSTSPLAVVNDEEFKLSGAVNAEQVINTLPQVIPGSTGADNNPGGGVATLDLRGLGTNRNLVLVNGRRYIFFDTSQVVDINTIPSFLIDSVDVVTGGASAVYGSDALAGVVNFRLRDDIQGVEVGGGVNLTERGDGRRYNAFVALGTRFADDRGHIVAFGEYFNRQAVFQGDRGFSAFAQNDNATGTGFVPGGSSTTPEGRLIFQGTGAPAGNVFGGGGAFFATPGTARRRVGTDVFNYAPDNFLQVPQERYLLGAYGEFEVSNAVTIFGETTFVNNRVANELAATPVTGTFRVNVAQQQQFLDAATFGQLQAIDTAQGAANDPGFVNLFVQRRVEETGPRNTLDERNAFRILAGVKGPVFGEFNYEAYYSYARTRNANVQSGNVSRRSFQAGLDGTGTPINIFGAGTLTPAQVASFSILAQNNDISTLEVASGSINGRLGNLGLGGGDIGLAIGAEYRRVASQFIPDTALQSGDVIGFNAGQATEGSYNVKEIFGELAIPIIADRPFFHRLELNGAARYSDYSLDAVGGVFTYSGGVTFAPVRDVTFRGQYQKAIRAPNVAELFGGAQLGFPAATDPCALASAATNATVRNLCIATGVPATSVGSPDLQLNDQIEGTFGGNPNLQEERGETYTVGVVLRPSFIPRLTITLDGYDIEIKGAIDSLGGGVNNILNICYNVVQDINSEFCQAVNRDPQGIISGDQFSIAAVNANSGVLKTRGVDLQVDYSVPLGFALLGSGGSKLNIFFLGTYLDKFDSTPVAVLPDEVDRLAGRFGILASDEPLPKYKWTSRLSLIDGPLTTSVRWRHIGSTRDDDDATTFTVERLRAYNLVDLAFSIDATDAVSFAFGVNNLLDKKPQIIGSNQAAANTYPNTFDVLGRDYFVSANLRF</sequence>
<evidence type="ECO:0000256" key="7">
    <source>
        <dbReference type="ARBA" id="ARBA00023237"/>
    </source>
</evidence>
<organism evidence="13">
    <name type="scientific">uncultured Sphingomonadaceae bacterium</name>
    <dbReference type="NCBI Taxonomy" id="169976"/>
    <lineage>
        <taxon>Bacteria</taxon>
        <taxon>Pseudomonadati</taxon>
        <taxon>Pseudomonadota</taxon>
        <taxon>Alphaproteobacteria</taxon>
        <taxon>Sphingomonadales</taxon>
        <taxon>Sphingomonadaceae</taxon>
        <taxon>environmental samples</taxon>
    </lineage>
</organism>
<evidence type="ECO:0000256" key="2">
    <source>
        <dbReference type="ARBA" id="ARBA00022448"/>
    </source>
</evidence>
<evidence type="ECO:0000256" key="9">
    <source>
        <dbReference type="RuleBase" id="RU003357"/>
    </source>
</evidence>
<keyword evidence="4 8" id="KW-0812">Transmembrane</keyword>
<keyword evidence="10" id="KW-0732">Signal</keyword>
<dbReference type="InterPro" id="IPR036942">
    <property type="entry name" value="Beta-barrel_TonB_sf"/>
</dbReference>
<evidence type="ECO:0000256" key="5">
    <source>
        <dbReference type="ARBA" id="ARBA00023077"/>
    </source>
</evidence>
<dbReference type="PANTHER" id="PTHR47234:SF2">
    <property type="entry name" value="TONB-DEPENDENT RECEPTOR"/>
    <property type="match status" value="1"/>
</dbReference>
<evidence type="ECO:0000256" key="6">
    <source>
        <dbReference type="ARBA" id="ARBA00023136"/>
    </source>
</evidence>
<keyword evidence="6 8" id="KW-0472">Membrane</keyword>
<evidence type="ECO:0000256" key="3">
    <source>
        <dbReference type="ARBA" id="ARBA00022452"/>
    </source>
</evidence>
<feature type="domain" description="TonB-dependent receptor plug" evidence="12">
    <location>
        <begin position="73"/>
        <end position="180"/>
    </location>
</feature>
<evidence type="ECO:0000259" key="12">
    <source>
        <dbReference type="Pfam" id="PF07715"/>
    </source>
</evidence>
<dbReference type="AlphaFoldDB" id="A0A6J4U3B6"/>
<dbReference type="Gene3D" id="2.40.170.20">
    <property type="entry name" value="TonB-dependent receptor, beta-barrel domain"/>
    <property type="match status" value="1"/>
</dbReference>
<dbReference type="Pfam" id="PF07715">
    <property type="entry name" value="Plug"/>
    <property type="match status" value="1"/>
</dbReference>
<keyword evidence="3 8" id="KW-1134">Transmembrane beta strand</keyword>
<accession>A0A6J4U3B6</accession>
<protein>
    <submittedName>
        <fullName evidence="13">TonB-dependent receptor</fullName>
    </submittedName>
</protein>